<comment type="caution">
    <text evidence="2">The sequence shown here is derived from an EMBL/GenBank/DDBJ whole genome shotgun (WGS) entry which is preliminary data.</text>
</comment>
<evidence type="ECO:0000313" key="3">
    <source>
        <dbReference type="Proteomes" id="UP000540989"/>
    </source>
</evidence>
<evidence type="ECO:0000313" key="2">
    <source>
        <dbReference type="EMBL" id="MBB5056285.1"/>
    </source>
</evidence>
<protein>
    <submittedName>
        <fullName evidence="2">Uncharacterized protein</fullName>
    </submittedName>
</protein>
<dbReference type="EMBL" id="JACHIP010000001">
    <property type="protein sequence ID" value="MBB5056285.1"/>
    <property type="molecule type" value="Genomic_DNA"/>
</dbReference>
<evidence type="ECO:0000256" key="1">
    <source>
        <dbReference type="SAM" id="Phobius"/>
    </source>
</evidence>
<feature type="transmembrane region" description="Helical" evidence="1">
    <location>
        <begin position="6"/>
        <end position="24"/>
    </location>
</feature>
<keyword evidence="1" id="KW-1133">Transmembrane helix</keyword>
<name>A0A7W8E3M4_9BACT</name>
<gene>
    <name evidence="2" type="ORF">HDF16_000954</name>
</gene>
<dbReference type="AlphaFoldDB" id="A0A7W8E3M4"/>
<proteinExistence type="predicted"/>
<keyword evidence="3" id="KW-1185">Reference proteome</keyword>
<dbReference type="Proteomes" id="UP000540989">
    <property type="component" value="Unassembled WGS sequence"/>
</dbReference>
<reference evidence="2 3" key="1">
    <citation type="submission" date="2020-08" db="EMBL/GenBank/DDBJ databases">
        <title>Genomic Encyclopedia of Type Strains, Phase IV (KMG-V): Genome sequencing to study the core and pangenomes of soil and plant-associated prokaryotes.</title>
        <authorList>
            <person name="Whitman W."/>
        </authorList>
    </citation>
    <scope>NUCLEOTIDE SEQUENCE [LARGE SCALE GENOMIC DNA]</scope>
    <source>
        <strain evidence="2 3">M8UP14</strain>
    </source>
</reference>
<organism evidence="2 3">
    <name type="scientific">Granulicella aggregans</name>
    <dbReference type="NCBI Taxonomy" id="474949"/>
    <lineage>
        <taxon>Bacteria</taxon>
        <taxon>Pseudomonadati</taxon>
        <taxon>Acidobacteriota</taxon>
        <taxon>Terriglobia</taxon>
        <taxon>Terriglobales</taxon>
        <taxon>Acidobacteriaceae</taxon>
        <taxon>Granulicella</taxon>
    </lineage>
</organism>
<keyword evidence="1" id="KW-0812">Transmembrane</keyword>
<sequence length="31" mass="3371">MDTPTLIRVAASVFAAVVLAVIVFRRKQKAV</sequence>
<accession>A0A7W8E3M4</accession>
<keyword evidence="1" id="KW-0472">Membrane</keyword>